<dbReference type="eggNOG" id="COG0438">
    <property type="taxonomic scope" value="Bacteria"/>
</dbReference>
<dbReference type="Pfam" id="PF13439">
    <property type="entry name" value="Glyco_transf_4"/>
    <property type="match status" value="1"/>
</dbReference>
<dbReference type="HOGENOM" id="CLU_745372_0_0_11"/>
<dbReference type="OrthoDB" id="9808602at2"/>
<proteinExistence type="predicted"/>
<evidence type="ECO:0000313" key="5">
    <source>
        <dbReference type="EMBL" id="EGX67188.1"/>
    </source>
</evidence>
<evidence type="ECO:0000256" key="2">
    <source>
        <dbReference type="ARBA" id="ARBA00022679"/>
    </source>
</evidence>
<evidence type="ECO:0000259" key="3">
    <source>
        <dbReference type="Pfam" id="PF00534"/>
    </source>
</evidence>
<dbReference type="RefSeq" id="WP_009140686.1">
    <property type="nucleotide sequence ID" value="NZ_JH126467.1"/>
</dbReference>
<evidence type="ECO:0008006" key="7">
    <source>
        <dbReference type="Google" id="ProtNLM"/>
    </source>
</evidence>
<dbReference type="InterPro" id="IPR001296">
    <property type="entry name" value="Glyco_trans_1"/>
</dbReference>
<keyword evidence="1" id="KW-0328">Glycosyltransferase</keyword>
<dbReference type="Pfam" id="PF00534">
    <property type="entry name" value="Glycos_transf_1"/>
    <property type="match status" value="1"/>
</dbReference>
<dbReference type="InterPro" id="IPR028098">
    <property type="entry name" value="Glyco_trans_4-like_N"/>
</dbReference>
<dbReference type="Gene3D" id="3.40.50.2000">
    <property type="entry name" value="Glycogen Phosphorylase B"/>
    <property type="match status" value="2"/>
</dbReference>
<gene>
    <name evidence="5" type="ORF">HMPREF9452_00650</name>
</gene>
<dbReference type="Proteomes" id="UP000004830">
    <property type="component" value="Unassembled WGS sequence"/>
</dbReference>
<protein>
    <recommendedName>
        <fullName evidence="7">Glycosyl transferase family 1 domain-containing protein</fullName>
    </recommendedName>
</protein>
<dbReference type="GeneID" id="62758418"/>
<dbReference type="PATRIC" id="fig|742742.3.peg.627"/>
<sequence>MKVLLINPIMYTSETSSVPRTVSIKDCMAYDLCLAFKELGCEVTLVAAEPFKPYAEEEYPFEVVWMDCLCPRIFKPNCLPFLSGLRKFLRSEGDTFDLVISSEVFSINSLIACRSLDGKVAIWHELSKHNAIFKKIPSIIWYNLVARFAMRDATVVARSKEAQSFIARYCKNVSGKIIEHGVNLDVFTTSDAVRNQFIVCSQLIPRKQIDGIIKCFAEYTKHYDANTFLYIVGDGEEREALQMLSHELKLDENVVFTGKLPHSELLGILNASWALLVNTSKDNNMVSIVESIAVGTPVVTTDVPLNASYIKRESLGIVKARWGEDDLREIVVNHETFRANCLRYRNGLSTSCKAQEFLNLCDR</sequence>
<evidence type="ECO:0000313" key="6">
    <source>
        <dbReference type="Proteomes" id="UP000004830"/>
    </source>
</evidence>
<evidence type="ECO:0000259" key="4">
    <source>
        <dbReference type="Pfam" id="PF13439"/>
    </source>
</evidence>
<dbReference type="CDD" id="cd03801">
    <property type="entry name" value="GT4_PimA-like"/>
    <property type="match status" value="1"/>
</dbReference>
<dbReference type="PANTHER" id="PTHR12526">
    <property type="entry name" value="GLYCOSYLTRANSFERASE"/>
    <property type="match status" value="1"/>
</dbReference>
<dbReference type="AlphaFoldDB" id="G1WH37"/>
<evidence type="ECO:0000256" key="1">
    <source>
        <dbReference type="ARBA" id="ARBA00022676"/>
    </source>
</evidence>
<accession>G1WH37</accession>
<comment type="caution">
    <text evidence="5">The sequence shown here is derived from an EMBL/GenBank/DDBJ whole genome shotgun (WGS) entry which is preliminary data.</text>
</comment>
<feature type="domain" description="Glycosyltransferase subfamily 4-like N-terminal" evidence="4">
    <location>
        <begin position="29"/>
        <end position="185"/>
    </location>
</feature>
<name>G1WH37_9ACTN</name>
<organism evidence="5 6">
    <name type="scientific">Collinsella tanakaei YIT 12063</name>
    <dbReference type="NCBI Taxonomy" id="742742"/>
    <lineage>
        <taxon>Bacteria</taxon>
        <taxon>Bacillati</taxon>
        <taxon>Actinomycetota</taxon>
        <taxon>Coriobacteriia</taxon>
        <taxon>Coriobacteriales</taxon>
        <taxon>Coriobacteriaceae</taxon>
        <taxon>Collinsella</taxon>
    </lineage>
</organism>
<dbReference type="GO" id="GO:0016757">
    <property type="term" value="F:glycosyltransferase activity"/>
    <property type="evidence" value="ECO:0007669"/>
    <property type="project" value="UniProtKB-KW"/>
</dbReference>
<keyword evidence="2" id="KW-0808">Transferase</keyword>
<dbReference type="SUPFAM" id="SSF53756">
    <property type="entry name" value="UDP-Glycosyltransferase/glycogen phosphorylase"/>
    <property type="match status" value="1"/>
</dbReference>
<dbReference type="STRING" id="742742.HMPREF9452_00650"/>
<dbReference type="EMBL" id="ADLS01000008">
    <property type="protein sequence ID" value="EGX67188.1"/>
    <property type="molecule type" value="Genomic_DNA"/>
</dbReference>
<feature type="domain" description="Glycosyl transferase family 1" evidence="3">
    <location>
        <begin position="194"/>
        <end position="318"/>
    </location>
</feature>
<keyword evidence="6" id="KW-1185">Reference proteome</keyword>
<reference evidence="5 6" key="1">
    <citation type="submission" date="2011-06" db="EMBL/GenBank/DDBJ databases">
        <title>The Genome Sequence of Collinsella tanakaei YIT 12063.</title>
        <authorList>
            <consortium name="The Broad Institute Genome Sequencing Platform"/>
            <person name="Earl A."/>
            <person name="Ward D."/>
            <person name="Feldgarden M."/>
            <person name="Gevers D."/>
            <person name="Morotomi M."/>
            <person name="Young S.K."/>
            <person name="Zeng Q."/>
            <person name="Gargeya S."/>
            <person name="Fitzgerald M."/>
            <person name="Haas B."/>
            <person name="Abouelleil A."/>
            <person name="Alvarado L."/>
            <person name="Arachchi H.M."/>
            <person name="Berlin A."/>
            <person name="Brown A."/>
            <person name="Chapman S.B."/>
            <person name="Chen Z."/>
            <person name="Dunbar C."/>
            <person name="Freedman E."/>
            <person name="Gearin G."/>
            <person name="Gellesch M."/>
            <person name="Goldberg J."/>
            <person name="Griggs A."/>
            <person name="Gujja S."/>
            <person name="Heiman D."/>
            <person name="Howarth C."/>
            <person name="Larson L."/>
            <person name="Lui A."/>
            <person name="MacDonald P.J.P."/>
            <person name="Mehta T."/>
            <person name="Montmayeur A."/>
            <person name="Murphy C."/>
            <person name="Neiman D."/>
            <person name="Pearson M."/>
            <person name="Priest M."/>
            <person name="Roberts A."/>
            <person name="Saif S."/>
            <person name="Shea T."/>
            <person name="Shenoy N."/>
            <person name="Sisk P."/>
            <person name="Stolte C."/>
            <person name="Sykes S."/>
            <person name="Wortman J."/>
            <person name="Nusbaum C."/>
            <person name="Birren B."/>
        </authorList>
    </citation>
    <scope>NUCLEOTIDE SEQUENCE [LARGE SCALE GENOMIC DNA]</scope>
    <source>
        <strain evidence="5 6">YIT 12063</strain>
    </source>
</reference>